<keyword evidence="2" id="KW-1185">Reference proteome</keyword>
<protein>
    <submittedName>
        <fullName evidence="1">Uncharacterized protein</fullName>
    </submittedName>
</protein>
<dbReference type="EMBL" id="MVHZ01000017">
    <property type="protein sequence ID" value="ORA99192.1"/>
    <property type="molecule type" value="Genomic_DNA"/>
</dbReference>
<dbReference type="AlphaFoldDB" id="A0A7I7R7K3"/>
<evidence type="ECO:0000313" key="1">
    <source>
        <dbReference type="EMBL" id="ORA99192.1"/>
    </source>
</evidence>
<dbReference type="Proteomes" id="UP000192320">
    <property type="component" value="Unassembled WGS sequence"/>
</dbReference>
<reference evidence="1 2" key="1">
    <citation type="submission" date="2017-02" db="EMBL/GenBank/DDBJ databases">
        <title>The new phylogeny of genus Mycobacterium.</title>
        <authorList>
            <person name="Tortoli E."/>
            <person name="Trovato A."/>
            <person name="Cirillo D.M."/>
        </authorList>
    </citation>
    <scope>NUCLEOTIDE SEQUENCE [LARGE SCALE GENOMIC DNA]</scope>
    <source>
        <strain evidence="1 2">DSM 45633</strain>
    </source>
</reference>
<name>A0A7I7R7K3_9MYCO</name>
<accession>A0A7I7R7K3</accession>
<sequence length="192" mass="19387">MDMQAVQVPHFTTAAAVLGACLIALPAAIAPPVPQHPVAWVAAADPIELTGAFSPMIGDLNAGDPAPVVDALASVELGTAEADPFTDFVQQISNYLQGALLLGILVFGGVVANVAQAFVDVYDWFAGIFGFEPYGVMDAAPALASDLGTALGDFTVPLGELIPAFDISGGAEVNPIADDAGIIGALVDSLGL</sequence>
<organism evidence="1 2">
    <name type="scientific">Mycolicibacter minnesotensis</name>
    <dbReference type="NCBI Taxonomy" id="1118379"/>
    <lineage>
        <taxon>Bacteria</taxon>
        <taxon>Bacillati</taxon>
        <taxon>Actinomycetota</taxon>
        <taxon>Actinomycetes</taxon>
        <taxon>Mycobacteriales</taxon>
        <taxon>Mycobacteriaceae</taxon>
        <taxon>Mycolicibacter</taxon>
    </lineage>
</organism>
<proteinExistence type="predicted"/>
<gene>
    <name evidence="1" type="ORF">BST33_14685</name>
</gene>
<comment type="caution">
    <text evidence="1">The sequence shown here is derived from an EMBL/GenBank/DDBJ whole genome shotgun (WGS) entry which is preliminary data.</text>
</comment>
<evidence type="ECO:0000313" key="2">
    <source>
        <dbReference type="Proteomes" id="UP000192320"/>
    </source>
</evidence>